<sequence length="491" mass="50299">MSEGVGASRVPGRPGGGRAAVAVPPALLALLLGAWATGRPALWTDEFVTIDLARRPVARIWATLGGVDAVHGLYYLLMHVWVQVAGTSATAVRLPSVLGVAAAAAGTALLGRALAGRAAGLAAGIAYALIPVTGQYALEARSYALVSAAAVLATLALVRALGRRPRFAPYALYAAAVALLGALHLFALLLVPAHLVTVLALRPGRRAVLAWTAAAAAAGAALAPLVWTAAGQQGAVSWIPPADARHLWLAVLGITGSLAATVLLAALCVWGLARSGAPRLAAVAVPWLAVPPVALLALSQAEPFFVARYVLFCVPALALLLGAGAVARPRPVAVPVAAALLVLAAAAQPGLRRSDAKWHDFTPVVRALAAGARPGDAFVVAPAVVRGLAAAHPAAFTGLVDAALAVPAADRDALYAREVGPRELARRLRGAPRVWLIRRVDSGRGAAAVLRARLAALRRAGFTERAGSWRGKRTRLLLYVRPGSAARPPAR</sequence>
<evidence type="ECO:0000256" key="6">
    <source>
        <dbReference type="ARBA" id="ARBA00022989"/>
    </source>
</evidence>
<feature type="transmembrane region" description="Helical" evidence="8">
    <location>
        <begin position="20"/>
        <end position="38"/>
    </location>
</feature>
<reference evidence="9 10" key="1">
    <citation type="submission" date="2021-07" db="EMBL/GenBank/DDBJ databases">
        <title>Actinomadura sp. PM05-2 isolated from lichen.</title>
        <authorList>
            <person name="Somphong A."/>
            <person name="Phongsopitanun W."/>
            <person name="Tanasupawat S."/>
            <person name="Peongsungnone V."/>
        </authorList>
    </citation>
    <scope>NUCLEOTIDE SEQUENCE [LARGE SCALE GENOMIC DNA]</scope>
    <source>
        <strain evidence="9 10">PM05-2</strain>
    </source>
</reference>
<gene>
    <name evidence="9" type="ORF">K1Y72_03320</name>
</gene>
<dbReference type="InterPro" id="IPR050297">
    <property type="entry name" value="LipidA_mod_glycosyltrf_83"/>
</dbReference>
<keyword evidence="3 9" id="KW-0328">Glycosyltransferase</keyword>
<comment type="caution">
    <text evidence="9">The sequence shown here is derived from an EMBL/GenBank/DDBJ whole genome shotgun (WGS) entry which is preliminary data.</text>
</comment>
<keyword evidence="4 9" id="KW-0808">Transferase</keyword>
<feature type="transmembrane region" description="Helical" evidence="8">
    <location>
        <begin position="118"/>
        <end position="137"/>
    </location>
</feature>
<keyword evidence="2" id="KW-1003">Cell membrane</keyword>
<keyword evidence="6 8" id="KW-1133">Transmembrane helix</keyword>
<feature type="transmembrane region" description="Helical" evidence="8">
    <location>
        <begin position="59"/>
        <end position="82"/>
    </location>
</feature>
<proteinExistence type="predicted"/>
<keyword evidence="7 8" id="KW-0472">Membrane</keyword>
<evidence type="ECO:0000256" key="7">
    <source>
        <dbReference type="ARBA" id="ARBA00023136"/>
    </source>
</evidence>
<comment type="subcellular location">
    <subcellularLocation>
        <location evidence="1">Cell membrane</location>
        <topology evidence="1">Multi-pass membrane protein</topology>
    </subcellularLocation>
</comment>
<evidence type="ECO:0000313" key="9">
    <source>
        <dbReference type="EMBL" id="MBW8481388.1"/>
    </source>
</evidence>
<evidence type="ECO:0000256" key="8">
    <source>
        <dbReference type="SAM" id="Phobius"/>
    </source>
</evidence>
<protein>
    <submittedName>
        <fullName evidence="9">Glycosyltransferase family 39 protein</fullName>
        <ecNumber evidence="9">2.4.-.-</ecNumber>
    </submittedName>
</protein>
<feature type="transmembrane region" description="Helical" evidence="8">
    <location>
        <begin position="305"/>
        <end position="326"/>
    </location>
</feature>
<dbReference type="EMBL" id="JAIBOA010000002">
    <property type="protein sequence ID" value="MBW8481388.1"/>
    <property type="molecule type" value="Genomic_DNA"/>
</dbReference>
<evidence type="ECO:0000256" key="1">
    <source>
        <dbReference type="ARBA" id="ARBA00004651"/>
    </source>
</evidence>
<organism evidence="9 10">
    <name type="scientific">Actinomadura parmotrematis</name>
    <dbReference type="NCBI Taxonomy" id="2864039"/>
    <lineage>
        <taxon>Bacteria</taxon>
        <taxon>Bacillati</taxon>
        <taxon>Actinomycetota</taxon>
        <taxon>Actinomycetes</taxon>
        <taxon>Streptosporangiales</taxon>
        <taxon>Thermomonosporaceae</taxon>
        <taxon>Actinomadura</taxon>
    </lineage>
</organism>
<feature type="transmembrane region" description="Helical" evidence="8">
    <location>
        <begin position="143"/>
        <end position="161"/>
    </location>
</feature>
<feature type="transmembrane region" description="Helical" evidence="8">
    <location>
        <begin position="208"/>
        <end position="227"/>
    </location>
</feature>
<feature type="transmembrane region" description="Helical" evidence="8">
    <location>
        <begin position="279"/>
        <end position="298"/>
    </location>
</feature>
<evidence type="ECO:0000256" key="5">
    <source>
        <dbReference type="ARBA" id="ARBA00022692"/>
    </source>
</evidence>
<feature type="transmembrane region" description="Helical" evidence="8">
    <location>
        <begin position="173"/>
        <end position="196"/>
    </location>
</feature>
<name>A0ABS7FP89_9ACTN</name>
<feature type="transmembrane region" description="Helical" evidence="8">
    <location>
        <begin position="247"/>
        <end position="273"/>
    </location>
</feature>
<keyword evidence="10" id="KW-1185">Reference proteome</keyword>
<dbReference type="PANTHER" id="PTHR33908:SF3">
    <property type="entry name" value="UNDECAPRENYL PHOSPHATE-ALPHA-4-AMINO-4-DEOXY-L-ARABINOSE ARABINOSYL TRANSFERASE"/>
    <property type="match status" value="1"/>
</dbReference>
<dbReference type="EC" id="2.4.-.-" evidence="9"/>
<dbReference type="PANTHER" id="PTHR33908">
    <property type="entry name" value="MANNOSYLTRANSFERASE YKCB-RELATED"/>
    <property type="match status" value="1"/>
</dbReference>
<evidence type="ECO:0000313" key="10">
    <source>
        <dbReference type="Proteomes" id="UP000774570"/>
    </source>
</evidence>
<feature type="transmembrane region" description="Helical" evidence="8">
    <location>
        <begin position="332"/>
        <end position="351"/>
    </location>
</feature>
<evidence type="ECO:0000256" key="2">
    <source>
        <dbReference type="ARBA" id="ARBA00022475"/>
    </source>
</evidence>
<dbReference type="RefSeq" id="WP_220163100.1">
    <property type="nucleotide sequence ID" value="NZ_JAIBOA010000002.1"/>
</dbReference>
<keyword evidence="5 8" id="KW-0812">Transmembrane</keyword>
<evidence type="ECO:0000256" key="4">
    <source>
        <dbReference type="ARBA" id="ARBA00022679"/>
    </source>
</evidence>
<feature type="transmembrane region" description="Helical" evidence="8">
    <location>
        <begin position="94"/>
        <end position="111"/>
    </location>
</feature>
<evidence type="ECO:0000256" key="3">
    <source>
        <dbReference type="ARBA" id="ARBA00022676"/>
    </source>
</evidence>
<dbReference type="Proteomes" id="UP000774570">
    <property type="component" value="Unassembled WGS sequence"/>
</dbReference>
<accession>A0ABS7FP89</accession>
<dbReference type="GO" id="GO:0016757">
    <property type="term" value="F:glycosyltransferase activity"/>
    <property type="evidence" value="ECO:0007669"/>
    <property type="project" value="UniProtKB-KW"/>
</dbReference>